<protein>
    <submittedName>
        <fullName evidence="2">Uncharacterized protein</fullName>
    </submittedName>
</protein>
<keyword evidence="3" id="KW-1185">Reference proteome</keyword>
<gene>
    <name evidence="2" type="ORF">OXH18_02670</name>
</gene>
<proteinExistence type="predicted"/>
<dbReference type="EMBL" id="CP113797">
    <property type="protein sequence ID" value="WAL60921.1"/>
    <property type="molecule type" value="Genomic_DNA"/>
</dbReference>
<name>A0A9E8ZDR3_9CYAN</name>
<evidence type="ECO:0000313" key="2">
    <source>
        <dbReference type="EMBL" id="WAL60921.1"/>
    </source>
</evidence>
<dbReference type="AlphaFoldDB" id="A0A9E8ZDR3"/>
<reference evidence="2" key="1">
    <citation type="submission" date="2022-12" db="EMBL/GenBank/DDBJ databases">
        <title>Polyphasic identification of a Novel Hot-Spring Cyanobacterium Ocullathermofonsia sinensis gen nov. sp. nov. and Genomic Insights on its Adaptations to the Thermal Habitat.</title>
        <authorList>
            <person name="Daroch M."/>
            <person name="Tang J."/>
            <person name="Jiang Y."/>
        </authorList>
    </citation>
    <scope>NUCLEOTIDE SEQUENCE</scope>
    <source>
        <strain evidence="2">PKUAC-SCTA174</strain>
    </source>
</reference>
<evidence type="ECO:0000313" key="3">
    <source>
        <dbReference type="Proteomes" id="UP001163152"/>
    </source>
</evidence>
<organism evidence="2 3">
    <name type="scientific">Thermocoleostomius sinensis A174</name>
    <dbReference type="NCBI Taxonomy" id="2016057"/>
    <lineage>
        <taxon>Bacteria</taxon>
        <taxon>Bacillati</taxon>
        <taxon>Cyanobacteriota</taxon>
        <taxon>Cyanophyceae</taxon>
        <taxon>Oculatellales</taxon>
        <taxon>Oculatellaceae</taxon>
        <taxon>Thermocoleostomius</taxon>
    </lineage>
</organism>
<accession>A0A9E8ZDR3</accession>
<evidence type="ECO:0000256" key="1">
    <source>
        <dbReference type="SAM" id="MobiDB-lite"/>
    </source>
</evidence>
<feature type="region of interest" description="Disordered" evidence="1">
    <location>
        <begin position="206"/>
        <end position="225"/>
    </location>
</feature>
<dbReference type="Proteomes" id="UP001163152">
    <property type="component" value="Chromosome"/>
</dbReference>
<dbReference type="RefSeq" id="WP_268610877.1">
    <property type="nucleotide sequence ID" value="NZ_CP113797.1"/>
</dbReference>
<dbReference type="KEGG" id="tsin:OXH18_02670"/>
<sequence length="225" mass="24870">MVQTRINWRQRNGRWRLNRSLPILLMSVGAGLFSTRAMATTLFNEVVVLLTSPLDVVEVARLRSGDLPAGESIITEGTISQTGLTLPSLWWTVEQFGGQLLDYWVAYTGADNAEPRRVDLLVNQQMWVRFNYLERYAFLNQFGAAASDFGYSTRLFNWRGDLIGAYICEFAPGAIVGSSEQGHEQGQFENIIPTRCQTFLDATGRGALSGTSPDAPLPTNGGTDL</sequence>